<organism evidence="3 4">
    <name type="scientific">Achromobacter piechaudii</name>
    <dbReference type="NCBI Taxonomy" id="72556"/>
    <lineage>
        <taxon>Bacteria</taxon>
        <taxon>Pseudomonadati</taxon>
        <taxon>Pseudomonadota</taxon>
        <taxon>Betaproteobacteria</taxon>
        <taxon>Burkholderiales</taxon>
        <taxon>Alcaligenaceae</taxon>
        <taxon>Achromobacter</taxon>
    </lineage>
</organism>
<accession>A0ABN7FA19</accession>
<dbReference type="RefSeq" id="WP_254598621.1">
    <property type="nucleotide sequence ID" value="NZ_CADIJS010000006.1"/>
</dbReference>
<sequence length="681" mass="76447">MHAIARMFLDSLARFKIELCPKVLLMSHFDDLPRRDRNHEIEGKAIAAFQRLLSESGVFILQAADRKDYGTDCQIEVVANGQATNVRLHVQLKGTESALKADGSFNVEVRRTNLNYLLMQASSMYVAYHLPTDSLRVRTAESITRQYEHGGKNWTNQQSLTVAFAEELTSGRLTQLADVALAETLSSRDRRVALARVHDVELCTHVLEAPPDVLVPADLALARKMLVQLYESDADVTISAGFEKFAAVLGTDSEEMGMCYMSEINLGMDGLSLHAERIEEAISHFQARLTENRHLIGALHYTIGNAFHALRREQEAKCAFEAALADPALTTNRELAAMVHKNLGTSLALLGDMERAVTHYREAIRLSPNLAEAHTALGIYYIKLGLYPDALHHFDQVVFSEQRQGRTSTVTGWRANVLFNLGDGRAAFREINGLMAQAGRLRWIWPWCGRLVASFGRANVDNARQALPFWQRYVKANPDDPAGKWELLMATFYLRGEGEDVAKTYREHREEFDQHITHIGADHAALAWDQLGHWAQDDKDWVEAERCFRKAYDLAGGDYGYCLAMALNELKRFDESVPLLREQALIVQPDALSWFQLGATQSNLSRWPEAIEAYERALVLDPEYALAMFNLGGAHWNSGDRAMAEEVWTAAIERFPDHELSATLKRDLSPLFGDPATGQCC</sequence>
<feature type="repeat" description="TPR" evidence="1">
    <location>
        <begin position="337"/>
        <end position="370"/>
    </location>
</feature>
<proteinExistence type="predicted"/>
<keyword evidence="4" id="KW-1185">Reference proteome</keyword>
<feature type="domain" description="DUF4365" evidence="2">
    <location>
        <begin position="45"/>
        <end position="178"/>
    </location>
</feature>
<name>A0ABN7FA19_9BURK</name>
<dbReference type="PANTHER" id="PTHR12558:SF13">
    <property type="entry name" value="CELL DIVISION CYCLE PROTEIN 27 HOMOLOG"/>
    <property type="match status" value="1"/>
</dbReference>
<dbReference type="PANTHER" id="PTHR12558">
    <property type="entry name" value="CELL DIVISION CYCLE 16,23,27"/>
    <property type="match status" value="1"/>
</dbReference>
<feature type="repeat" description="TPR" evidence="1">
    <location>
        <begin position="591"/>
        <end position="624"/>
    </location>
</feature>
<gene>
    <name evidence="3" type="ORF">LMG1873_05455</name>
</gene>
<comment type="caution">
    <text evidence="3">The sequence shown here is derived from an EMBL/GenBank/DDBJ whole genome shotgun (WGS) entry which is preliminary data.</text>
</comment>
<evidence type="ECO:0000256" key="1">
    <source>
        <dbReference type="PROSITE-ProRule" id="PRU00339"/>
    </source>
</evidence>
<dbReference type="InterPro" id="IPR025375">
    <property type="entry name" value="DUF4365"/>
</dbReference>
<dbReference type="EMBL" id="CADIJS010000006">
    <property type="protein sequence ID" value="CAB3738103.1"/>
    <property type="molecule type" value="Genomic_DNA"/>
</dbReference>
<dbReference type="InterPro" id="IPR019734">
    <property type="entry name" value="TPR_rpt"/>
</dbReference>
<dbReference type="InterPro" id="IPR011990">
    <property type="entry name" value="TPR-like_helical_dom_sf"/>
</dbReference>
<dbReference type="Pfam" id="PF13414">
    <property type="entry name" value="TPR_11"/>
    <property type="match status" value="2"/>
</dbReference>
<evidence type="ECO:0000313" key="3">
    <source>
        <dbReference type="EMBL" id="CAB3738103.1"/>
    </source>
</evidence>
<protein>
    <recommendedName>
        <fullName evidence="2">DUF4365 domain-containing protein</fullName>
    </recommendedName>
</protein>
<dbReference type="PROSITE" id="PS50005">
    <property type="entry name" value="TPR"/>
    <property type="match status" value="3"/>
</dbReference>
<dbReference type="Proteomes" id="UP000494116">
    <property type="component" value="Unassembled WGS sequence"/>
</dbReference>
<dbReference type="SUPFAM" id="SSF48452">
    <property type="entry name" value="TPR-like"/>
    <property type="match status" value="2"/>
</dbReference>
<dbReference type="PROSITE" id="PS50293">
    <property type="entry name" value="TPR_REGION"/>
    <property type="match status" value="2"/>
</dbReference>
<dbReference type="Gene3D" id="1.25.40.10">
    <property type="entry name" value="Tetratricopeptide repeat domain"/>
    <property type="match status" value="2"/>
</dbReference>
<reference evidence="3 4" key="1">
    <citation type="submission" date="2020-04" db="EMBL/GenBank/DDBJ databases">
        <authorList>
            <person name="De Canck E."/>
        </authorList>
    </citation>
    <scope>NUCLEOTIDE SEQUENCE [LARGE SCALE GENOMIC DNA]</scope>
    <source>
        <strain evidence="3 4">LMG 1873</strain>
    </source>
</reference>
<keyword evidence="1" id="KW-0802">TPR repeat</keyword>
<dbReference type="Pfam" id="PF14280">
    <property type="entry name" value="DUF4365"/>
    <property type="match status" value="1"/>
</dbReference>
<feature type="repeat" description="TPR" evidence="1">
    <location>
        <begin position="371"/>
        <end position="404"/>
    </location>
</feature>
<dbReference type="SMART" id="SM00028">
    <property type="entry name" value="TPR"/>
    <property type="match status" value="5"/>
</dbReference>
<evidence type="ECO:0000313" key="4">
    <source>
        <dbReference type="Proteomes" id="UP000494116"/>
    </source>
</evidence>
<evidence type="ECO:0000259" key="2">
    <source>
        <dbReference type="Pfam" id="PF14280"/>
    </source>
</evidence>